<protein>
    <submittedName>
        <fullName evidence="1">Uncharacterized protein</fullName>
    </submittedName>
</protein>
<organism evidence="1 2">
    <name type="scientific">Parabacteroides distasonis</name>
    <dbReference type="NCBI Taxonomy" id="823"/>
    <lineage>
        <taxon>Bacteria</taxon>
        <taxon>Pseudomonadati</taxon>
        <taxon>Bacteroidota</taxon>
        <taxon>Bacteroidia</taxon>
        <taxon>Bacteroidales</taxon>
        <taxon>Tannerellaceae</taxon>
        <taxon>Parabacteroides</taxon>
    </lineage>
</organism>
<sequence length="64" mass="7142">MNNLLLYLLEIGMKVAVTPGQADFIPRKCTCFFPKGQLPFLYILPAYSLEGSSCFPIGRILVTM</sequence>
<dbReference type="RefSeq" id="WP_154398673.1">
    <property type="nucleotide sequence ID" value="NZ_WKNE01000075.1"/>
</dbReference>
<dbReference type="Proteomes" id="UP000432516">
    <property type="component" value="Unassembled WGS sequence"/>
</dbReference>
<reference evidence="1 2" key="1">
    <citation type="journal article" date="2019" name="Nat. Med.">
        <title>A library of human gut bacterial isolates paired with longitudinal multiomics data enables mechanistic microbiome research.</title>
        <authorList>
            <person name="Poyet M."/>
            <person name="Groussin M."/>
            <person name="Gibbons S.M."/>
            <person name="Avila-Pacheco J."/>
            <person name="Jiang X."/>
            <person name="Kearney S.M."/>
            <person name="Perrotta A.R."/>
            <person name="Berdy B."/>
            <person name="Zhao S."/>
            <person name="Lieberman T.D."/>
            <person name="Swanson P.K."/>
            <person name="Smith M."/>
            <person name="Roesemann S."/>
            <person name="Alexander J.E."/>
            <person name="Rich S.A."/>
            <person name="Livny J."/>
            <person name="Vlamakis H."/>
            <person name="Clish C."/>
            <person name="Bullock K."/>
            <person name="Deik A."/>
            <person name="Scott J."/>
            <person name="Pierce K.A."/>
            <person name="Xavier R.J."/>
            <person name="Alm E.J."/>
        </authorList>
    </citation>
    <scope>NUCLEOTIDE SEQUENCE [LARGE SCALE GENOMIC DNA]</scope>
    <source>
        <strain evidence="1 2">BIOML-A2</strain>
    </source>
</reference>
<dbReference type="AlphaFoldDB" id="A0A7K0I4G8"/>
<evidence type="ECO:0000313" key="2">
    <source>
        <dbReference type="Proteomes" id="UP000432516"/>
    </source>
</evidence>
<comment type="caution">
    <text evidence="1">The sequence shown here is derived from an EMBL/GenBank/DDBJ whole genome shotgun (WGS) entry which is preliminary data.</text>
</comment>
<gene>
    <name evidence="1" type="ORF">GKD68_22605</name>
</gene>
<proteinExistence type="predicted"/>
<evidence type="ECO:0000313" key="1">
    <source>
        <dbReference type="EMBL" id="MRZ57476.1"/>
    </source>
</evidence>
<accession>A0A7K0I4G8</accession>
<name>A0A7K0I4G8_PARDI</name>
<dbReference type="EMBL" id="WKNE01000075">
    <property type="protein sequence ID" value="MRZ57476.1"/>
    <property type="molecule type" value="Genomic_DNA"/>
</dbReference>